<reference evidence="12" key="1">
    <citation type="journal article" date="2014" name="Int. J. Syst. Evol. Microbiol.">
        <title>Complete genome sequence of Corynebacterium casei LMG S-19264T (=DSM 44701T), isolated from a smear-ripened cheese.</title>
        <authorList>
            <consortium name="US DOE Joint Genome Institute (JGI-PGF)"/>
            <person name="Walter F."/>
            <person name="Albersmeier A."/>
            <person name="Kalinowski J."/>
            <person name="Ruckert C."/>
        </authorList>
    </citation>
    <scope>NUCLEOTIDE SEQUENCE</scope>
    <source>
        <strain evidence="12">VKM B-2555</strain>
    </source>
</reference>
<dbReference type="PRINTS" id="PR00344">
    <property type="entry name" value="BCTRLSENSOR"/>
</dbReference>
<dbReference type="InterPro" id="IPR005467">
    <property type="entry name" value="His_kinase_dom"/>
</dbReference>
<comment type="subcellular location">
    <subcellularLocation>
        <location evidence="2">Cell membrane</location>
        <topology evidence="2">Multi-pass membrane protein</topology>
    </subcellularLocation>
</comment>
<proteinExistence type="predicted"/>
<sequence>MSMGRLGRALTLLDRAAPDVTTARKNMLLLIQLRWIAVGGQIATIAGVHLGFGVELPLAHMGLTLAGLLALNVLTLLRLQSLAPVTEAELFVALALDMFGLAVQLHLSGGATNPFAFLFLLQVTLGVVLLPAGFAVGIVVFAVLAFGVLTRFYEPLNLPSQHGHDLFALHIDGMFACFAMVAALLATFVARIARNLSQRDVRLAELRQQAAEEDHIVRMGLLASGAAHELGTPLATLDVILTDWRRMPTFADDPALAGELDDMRAEVRRCKAIVTGILLSAGEARGEAPTVTSVGAFFGDIVDDRREARAVGRIDYEDSFGDDLPIVADPALKQVLSAVIDNAVDASPRWVGVSVEREGGDLVLTVHDDGPGFTEATLAEFGKPYNSSKGKPGRGLGLFLVVNVVRKLGGAVTAGNRPGGGAVVTLTLPLAALAIGKAHGDGDDG</sequence>
<evidence type="ECO:0000313" key="13">
    <source>
        <dbReference type="Proteomes" id="UP001143364"/>
    </source>
</evidence>
<accession>A0A9W6JLR8</accession>
<evidence type="ECO:0000256" key="9">
    <source>
        <dbReference type="ARBA" id="ARBA00022840"/>
    </source>
</evidence>
<feature type="transmembrane region" description="Helical" evidence="10">
    <location>
        <begin position="173"/>
        <end position="193"/>
    </location>
</feature>
<evidence type="ECO:0000313" key="12">
    <source>
        <dbReference type="EMBL" id="GLK77843.1"/>
    </source>
</evidence>
<dbReference type="SMART" id="SM00387">
    <property type="entry name" value="HATPase_c"/>
    <property type="match status" value="1"/>
</dbReference>
<dbReference type="InterPro" id="IPR004358">
    <property type="entry name" value="Sig_transdc_His_kin-like_C"/>
</dbReference>
<evidence type="ECO:0000256" key="4">
    <source>
        <dbReference type="ARBA" id="ARBA00022475"/>
    </source>
</evidence>
<dbReference type="InterPro" id="IPR050980">
    <property type="entry name" value="2C_sensor_his_kinase"/>
</dbReference>
<dbReference type="InterPro" id="IPR036097">
    <property type="entry name" value="HisK_dim/P_sf"/>
</dbReference>
<evidence type="ECO:0000256" key="2">
    <source>
        <dbReference type="ARBA" id="ARBA00004651"/>
    </source>
</evidence>
<dbReference type="CDD" id="cd00082">
    <property type="entry name" value="HisKA"/>
    <property type="match status" value="1"/>
</dbReference>
<dbReference type="Gene3D" id="1.10.287.130">
    <property type="match status" value="1"/>
</dbReference>
<feature type="transmembrane region" description="Helical" evidence="10">
    <location>
        <begin position="135"/>
        <end position="153"/>
    </location>
</feature>
<dbReference type="GO" id="GO:0000155">
    <property type="term" value="F:phosphorelay sensor kinase activity"/>
    <property type="evidence" value="ECO:0007669"/>
    <property type="project" value="InterPro"/>
</dbReference>
<evidence type="ECO:0000256" key="3">
    <source>
        <dbReference type="ARBA" id="ARBA00012438"/>
    </source>
</evidence>
<evidence type="ECO:0000256" key="5">
    <source>
        <dbReference type="ARBA" id="ARBA00022553"/>
    </source>
</evidence>
<dbReference type="PANTHER" id="PTHR44936:SF10">
    <property type="entry name" value="SENSOR PROTEIN RSTB"/>
    <property type="match status" value="1"/>
</dbReference>
<keyword evidence="10" id="KW-0812">Transmembrane</keyword>
<keyword evidence="5" id="KW-0597">Phosphoprotein</keyword>
<dbReference type="GO" id="GO:0005524">
    <property type="term" value="F:ATP binding"/>
    <property type="evidence" value="ECO:0007669"/>
    <property type="project" value="UniProtKB-KW"/>
</dbReference>
<keyword evidence="10" id="KW-1133">Transmembrane helix</keyword>
<keyword evidence="8 12" id="KW-0418">Kinase</keyword>
<dbReference type="SUPFAM" id="SSF55874">
    <property type="entry name" value="ATPase domain of HSP90 chaperone/DNA topoisomerase II/histidine kinase"/>
    <property type="match status" value="1"/>
</dbReference>
<dbReference type="Proteomes" id="UP001143364">
    <property type="component" value="Unassembled WGS sequence"/>
</dbReference>
<evidence type="ECO:0000256" key="1">
    <source>
        <dbReference type="ARBA" id="ARBA00000085"/>
    </source>
</evidence>
<dbReference type="InterPro" id="IPR036890">
    <property type="entry name" value="HATPase_C_sf"/>
</dbReference>
<dbReference type="GO" id="GO:0005886">
    <property type="term" value="C:plasma membrane"/>
    <property type="evidence" value="ECO:0007669"/>
    <property type="project" value="UniProtKB-SubCell"/>
</dbReference>
<organism evidence="12 13">
    <name type="scientific">Methylopila jiangsuensis</name>
    <dbReference type="NCBI Taxonomy" id="586230"/>
    <lineage>
        <taxon>Bacteria</taxon>
        <taxon>Pseudomonadati</taxon>
        <taxon>Pseudomonadota</taxon>
        <taxon>Alphaproteobacteria</taxon>
        <taxon>Hyphomicrobiales</taxon>
        <taxon>Methylopilaceae</taxon>
        <taxon>Methylopila</taxon>
    </lineage>
</organism>
<evidence type="ECO:0000256" key="7">
    <source>
        <dbReference type="ARBA" id="ARBA00022741"/>
    </source>
</evidence>
<keyword evidence="10" id="KW-0472">Membrane</keyword>
<dbReference type="InterPro" id="IPR003661">
    <property type="entry name" value="HisK_dim/P_dom"/>
</dbReference>
<feature type="transmembrane region" description="Helical" evidence="10">
    <location>
        <begin position="33"/>
        <end position="52"/>
    </location>
</feature>
<evidence type="ECO:0000256" key="8">
    <source>
        <dbReference type="ARBA" id="ARBA00022777"/>
    </source>
</evidence>
<dbReference type="AlphaFoldDB" id="A0A9W6JLR8"/>
<feature type="domain" description="Histidine kinase" evidence="11">
    <location>
        <begin position="332"/>
        <end position="432"/>
    </location>
</feature>
<dbReference type="InterPro" id="IPR003594">
    <property type="entry name" value="HATPase_dom"/>
</dbReference>
<dbReference type="PANTHER" id="PTHR44936">
    <property type="entry name" value="SENSOR PROTEIN CREC"/>
    <property type="match status" value="1"/>
</dbReference>
<protein>
    <recommendedName>
        <fullName evidence="3">histidine kinase</fullName>
        <ecNumber evidence="3">2.7.13.3</ecNumber>
    </recommendedName>
</protein>
<keyword evidence="13" id="KW-1185">Reference proteome</keyword>
<evidence type="ECO:0000256" key="10">
    <source>
        <dbReference type="SAM" id="Phobius"/>
    </source>
</evidence>
<name>A0A9W6JLR8_9HYPH</name>
<evidence type="ECO:0000256" key="6">
    <source>
        <dbReference type="ARBA" id="ARBA00022679"/>
    </source>
</evidence>
<dbReference type="RefSeq" id="WP_271205677.1">
    <property type="nucleotide sequence ID" value="NZ_BSFK01000016.1"/>
</dbReference>
<evidence type="ECO:0000259" key="11">
    <source>
        <dbReference type="PROSITE" id="PS50109"/>
    </source>
</evidence>
<gene>
    <name evidence="12" type="ORF">GCM10008171_30970</name>
</gene>
<dbReference type="Gene3D" id="3.30.565.10">
    <property type="entry name" value="Histidine kinase-like ATPase, C-terminal domain"/>
    <property type="match status" value="1"/>
</dbReference>
<keyword evidence="7" id="KW-0547">Nucleotide-binding</keyword>
<keyword evidence="9" id="KW-0067">ATP-binding</keyword>
<dbReference type="EC" id="2.7.13.3" evidence="3"/>
<dbReference type="PROSITE" id="PS50109">
    <property type="entry name" value="HIS_KIN"/>
    <property type="match status" value="1"/>
</dbReference>
<comment type="catalytic activity">
    <reaction evidence="1">
        <text>ATP + protein L-histidine = ADP + protein N-phospho-L-histidine.</text>
        <dbReference type="EC" id="2.7.13.3"/>
    </reaction>
</comment>
<dbReference type="EMBL" id="BSFK01000016">
    <property type="protein sequence ID" value="GLK77843.1"/>
    <property type="molecule type" value="Genomic_DNA"/>
</dbReference>
<dbReference type="SUPFAM" id="SSF47384">
    <property type="entry name" value="Homodimeric domain of signal transducing histidine kinase"/>
    <property type="match status" value="1"/>
</dbReference>
<keyword evidence="4" id="KW-1003">Cell membrane</keyword>
<keyword evidence="6" id="KW-0808">Transferase</keyword>
<feature type="transmembrane region" description="Helical" evidence="10">
    <location>
        <begin position="89"/>
        <end position="107"/>
    </location>
</feature>
<dbReference type="Pfam" id="PF02518">
    <property type="entry name" value="HATPase_c"/>
    <property type="match status" value="1"/>
</dbReference>
<comment type="caution">
    <text evidence="12">The sequence shown here is derived from an EMBL/GenBank/DDBJ whole genome shotgun (WGS) entry which is preliminary data.</text>
</comment>
<reference evidence="12" key="2">
    <citation type="submission" date="2023-01" db="EMBL/GenBank/DDBJ databases">
        <authorList>
            <person name="Sun Q."/>
            <person name="Evtushenko L."/>
        </authorList>
    </citation>
    <scope>NUCLEOTIDE SEQUENCE</scope>
    <source>
        <strain evidence="12">VKM B-2555</strain>
    </source>
</reference>
<feature type="transmembrane region" description="Helical" evidence="10">
    <location>
        <begin position="58"/>
        <end position="77"/>
    </location>
</feature>